<accession>A0A6A5RVZ6</accession>
<proteinExistence type="predicted"/>
<keyword evidence="2" id="KW-1185">Reference proteome</keyword>
<dbReference type="Proteomes" id="UP000800082">
    <property type="component" value="Unassembled WGS sequence"/>
</dbReference>
<dbReference type="PANTHER" id="PTHR42085:SF2">
    <property type="entry name" value="F-BOX DOMAIN-CONTAINING PROTEIN"/>
    <property type="match status" value="1"/>
</dbReference>
<reference evidence="1" key="1">
    <citation type="journal article" date="2020" name="Stud. Mycol.">
        <title>101 Dothideomycetes genomes: a test case for predicting lifestyles and emergence of pathogens.</title>
        <authorList>
            <person name="Haridas S."/>
            <person name="Albert R."/>
            <person name="Binder M."/>
            <person name="Bloem J."/>
            <person name="Labutti K."/>
            <person name="Salamov A."/>
            <person name="Andreopoulos B."/>
            <person name="Baker S."/>
            <person name="Barry K."/>
            <person name="Bills G."/>
            <person name="Bluhm B."/>
            <person name="Cannon C."/>
            <person name="Castanera R."/>
            <person name="Culley D."/>
            <person name="Daum C."/>
            <person name="Ezra D."/>
            <person name="Gonzalez J."/>
            <person name="Henrissat B."/>
            <person name="Kuo A."/>
            <person name="Liang C."/>
            <person name="Lipzen A."/>
            <person name="Lutzoni F."/>
            <person name="Magnuson J."/>
            <person name="Mondo S."/>
            <person name="Nolan M."/>
            <person name="Ohm R."/>
            <person name="Pangilinan J."/>
            <person name="Park H.-J."/>
            <person name="Ramirez L."/>
            <person name="Alfaro M."/>
            <person name="Sun H."/>
            <person name="Tritt A."/>
            <person name="Yoshinaga Y."/>
            <person name="Zwiers L.-H."/>
            <person name="Turgeon B."/>
            <person name="Goodwin S."/>
            <person name="Spatafora J."/>
            <person name="Crous P."/>
            <person name="Grigoriev I."/>
        </authorList>
    </citation>
    <scope>NUCLEOTIDE SEQUENCE</scope>
    <source>
        <strain evidence="1">CBS 183.55</strain>
    </source>
</reference>
<dbReference type="EMBL" id="ML978963">
    <property type="protein sequence ID" value="KAF1930456.1"/>
    <property type="molecule type" value="Genomic_DNA"/>
</dbReference>
<dbReference type="OrthoDB" id="3798351at2759"/>
<evidence type="ECO:0000313" key="2">
    <source>
        <dbReference type="Proteomes" id="UP000800082"/>
    </source>
</evidence>
<dbReference type="InterPro" id="IPR038883">
    <property type="entry name" value="AN11006-like"/>
</dbReference>
<protein>
    <submittedName>
        <fullName evidence="1">Uncharacterized protein</fullName>
    </submittedName>
</protein>
<organism evidence="1 2">
    <name type="scientific">Didymella exigua CBS 183.55</name>
    <dbReference type="NCBI Taxonomy" id="1150837"/>
    <lineage>
        <taxon>Eukaryota</taxon>
        <taxon>Fungi</taxon>
        <taxon>Dikarya</taxon>
        <taxon>Ascomycota</taxon>
        <taxon>Pezizomycotina</taxon>
        <taxon>Dothideomycetes</taxon>
        <taxon>Pleosporomycetidae</taxon>
        <taxon>Pleosporales</taxon>
        <taxon>Pleosporineae</taxon>
        <taxon>Didymellaceae</taxon>
        <taxon>Didymella</taxon>
    </lineage>
</organism>
<dbReference type="GeneID" id="54347431"/>
<sequence length="207" mass="23770">MSKLSGAHAKHDSLQPSRPLALSAELRNNIYGALFRIGEPKNLLMDVNSTDDFEVCGNDVSALRLHLPGAFALLLSCQQINNEAMEFLYSKFTFMATCEWILIPFTNRVFGRHDDFLYYILTKTTEWLHPICTQRRLVQDLRIDLRPMISYRLRAFCSSLNMARLLKYTFGPPYPSLCKRISSLNSLGVEGFTCRSSTYSYRVHKII</sequence>
<dbReference type="RefSeq" id="XP_033450704.1">
    <property type="nucleotide sequence ID" value="XM_033589783.1"/>
</dbReference>
<dbReference type="PANTHER" id="PTHR42085">
    <property type="entry name" value="F-BOX DOMAIN-CONTAINING PROTEIN"/>
    <property type="match status" value="1"/>
</dbReference>
<name>A0A6A5RVZ6_9PLEO</name>
<gene>
    <name evidence="1" type="ORF">M421DRAFT_374813</name>
</gene>
<dbReference type="AlphaFoldDB" id="A0A6A5RVZ6"/>
<evidence type="ECO:0000313" key="1">
    <source>
        <dbReference type="EMBL" id="KAF1930456.1"/>
    </source>
</evidence>